<feature type="domain" description="SnoaL-like" evidence="2">
    <location>
        <begin position="7"/>
        <end position="128"/>
    </location>
</feature>
<feature type="compositionally biased region" description="Polar residues" evidence="1">
    <location>
        <begin position="157"/>
        <end position="166"/>
    </location>
</feature>
<comment type="caution">
    <text evidence="3">The sequence shown here is derived from an EMBL/GenBank/DDBJ whole genome shotgun (WGS) entry which is preliminary data.</text>
</comment>
<dbReference type="EMBL" id="SHNN01000005">
    <property type="protein sequence ID" value="MCX2983138.1"/>
    <property type="molecule type" value="Genomic_DNA"/>
</dbReference>
<protein>
    <submittedName>
        <fullName evidence="3">Nuclear transport factor 2 family protein</fullName>
    </submittedName>
</protein>
<keyword evidence="4" id="KW-1185">Reference proteome</keyword>
<dbReference type="RefSeq" id="WP_279247167.1">
    <property type="nucleotide sequence ID" value="NZ_SHNN01000005.1"/>
</dbReference>
<reference evidence="3" key="1">
    <citation type="submission" date="2019-02" db="EMBL/GenBank/DDBJ databases">
        <authorList>
            <person name="Li S.-H."/>
        </authorList>
    </citation>
    <scope>NUCLEOTIDE SEQUENCE</scope>
    <source>
        <strain evidence="3">IMCC14734</strain>
    </source>
</reference>
<gene>
    <name evidence="3" type="ORF">EYC98_19930</name>
</gene>
<evidence type="ECO:0000256" key="1">
    <source>
        <dbReference type="SAM" id="MobiDB-lite"/>
    </source>
</evidence>
<feature type="region of interest" description="Disordered" evidence="1">
    <location>
        <begin position="137"/>
        <end position="166"/>
    </location>
</feature>
<evidence type="ECO:0000313" key="4">
    <source>
        <dbReference type="Proteomes" id="UP001143362"/>
    </source>
</evidence>
<organism evidence="3 4">
    <name type="scientific">Candidatus Litorirhabdus singularis</name>
    <dbReference type="NCBI Taxonomy" id="2518993"/>
    <lineage>
        <taxon>Bacteria</taxon>
        <taxon>Pseudomonadati</taxon>
        <taxon>Pseudomonadota</taxon>
        <taxon>Gammaproteobacteria</taxon>
        <taxon>Cellvibrionales</taxon>
        <taxon>Halieaceae</taxon>
        <taxon>Candidatus Litorirhabdus</taxon>
    </lineage>
</organism>
<dbReference type="Pfam" id="PF13577">
    <property type="entry name" value="SnoaL_4"/>
    <property type="match status" value="1"/>
</dbReference>
<dbReference type="InterPro" id="IPR037401">
    <property type="entry name" value="SnoaL-like"/>
</dbReference>
<dbReference type="InterPro" id="IPR032710">
    <property type="entry name" value="NTF2-like_dom_sf"/>
</dbReference>
<name>A0ABT3TLH3_9GAMM</name>
<sequence length="166" mass="19250">MAYSHEQLSDIELIRDATKHYSRGVDRLDADIMKLAYWPEATDEHGVFNGNAWDFCDFCMEAHVGWRSTMHCVFNHTIELDTDGIHARGESYNVAYLFKADTSLLDTWYGRYLDEYEKRGDEWRIIRRVCVHEGSTSSESPKMEIETQGFRQGSFDRPSSNRPVGP</sequence>
<evidence type="ECO:0000313" key="3">
    <source>
        <dbReference type="EMBL" id="MCX2983138.1"/>
    </source>
</evidence>
<dbReference type="SUPFAM" id="SSF54427">
    <property type="entry name" value="NTF2-like"/>
    <property type="match status" value="1"/>
</dbReference>
<proteinExistence type="predicted"/>
<dbReference type="Gene3D" id="3.10.450.50">
    <property type="match status" value="1"/>
</dbReference>
<evidence type="ECO:0000259" key="2">
    <source>
        <dbReference type="Pfam" id="PF13577"/>
    </source>
</evidence>
<accession>A0ABT3TLH3</accession>
<dbReference type="Proteomes" id="UP001143362">
    <property type="component" value="Unassembled WGS sequence"/>
</dbReference>